<dbReference type="EMBL" id="JANKJG010000004">
    <property type="protein sequence ID" value="MCR8826334.1"/>
    <property type="molecule type" value="Genomic_DNA"/>
</dbReference>
<feature type="domain" description="DUF2147" evidence="2">
    <location>
        <begin position="39"/>
        <end position="139"/>
    </location>
</feature>
<dbReference type="PANTHER" id="PTHR36919:SF2">
    <property type="entry name" value="BLL6627 PROTEIN"/>
    <property type="match status" value="1"/>
</dbReference>
<feature type="signal peptide" evidence="1">
    <location>
        <begin position="1"/>
        <end position="35"/>
    </location>
</feature>
<gene>
    <name evidence="3" type="ORF">NTA49_07275</name>
</gene>
<proteinExistence type="predicted"/>
<organism evidence="3 4">
    <name type="scientific">Pseudosulfitobacter koreensis</name>
    <dbReference type="NCBI Taxonomy" id="2968472"/>
    <lineage>
        <taxon>Bacteria</taxon>
        <taxon>Pseudomonadati</taxon>
        <taxon>Pseudomonadota</taxon>
        <taxon>Alphaproteobacteria</taxon>
        <taxon>Rhodobacterales</taxon>
        <taxon>Roseobacteraceae</taxon>
        <taxon>Pseudosulfitobacter</taxon>
    </lineage>
</organism>
<dbReference type="RefSeq" id="WP_258294024.1">
    <property type="nucleotide sequence ID" value="NZ_JANKJG010000004.1"/>
</dbReference>
<name>A0ABT1YZM4_9RHOB</name>
<sequence>MPAITDSRNLTRQRIGLTMLGAALSMTLWTSIAQASPVGTWKTEADKKGQTALVEAKPCGAGLCGTMVEVFDASGNQINHPNVGKRLFWDMVPSGDAYEGRAYVPALNLEVNGTLKINGDTMKVGGCAGPVCQSQTWRRVD</sequence>
<protein>
    <submittedName>
        <fullName evidence="3">DUF2147 domain-containing protein</fullName>
    </submittedName>
</protein>
<dbReference type="PANTHER" id="PTHR36919">
    <property type="entry name" value="BLR1215 PROTEIN"/>
    <property type="match status" value="1"/>
</dbReference>
<evidence type="ECO:0000313" key="4">
    <source>
        <dbReference type="Proteomes" id="UP001165396"/>
    </source>
</evidence>
<evidence type="ECO:0000313" key="3">
    <source>
        <dbReference type="EMBL" id="MCR8826334.1"/>
    </source>
</evidence>
<evidence type="ECO:0000256" key="1">
    <source>
        <dbReference type="SAM" id="SignalP"/>
    </source>
</evidence>
<evidence type="ECO:0000259" key="2">
    <source>
        <dbReference type="Pfam" id="PF09917"/>
    </source>
</evidence>
<feature type="chain" id="PRO_5045446409" evidence="1">
    <location>
        <begin position="36"/>
        <end position="141"/>
    </location>
</feature>
<dbReference type="Pfam" id="PF09917">
    <property type="entry name" value="DUF2147"/>
    <property type="match status" value="1"/>
</dbReference>
<accession>A0ABT1YZM4</accession>
<dbReference type="Proteomes" id="UP001165396">
    <property type="component" value="Unassembled WGS sequence"/>
</dbReference>
<dbReference type="Gene3D" id="2.40.128.520">
    <property type="match status" value="1"/>
</dbReference>
<reference evidence="3" key="1">
    <citation type="submission" date="2022-07" db="EMBL/GenBank/DDBJ databases">
        <title>Pseudosulfitobacter sp. strain AP-MA-4, whole genome sequence.</title>
        <authorList>
            <person name="Jiang Y."/>
        </authorList>
    </citation>
    <scope>NUCLEOTIDE SEQUENCE</scope>
    <source>
        <strain evidence="3">AP-MA-4</strain>
    </source>
</reference>
<keyword evidence="1" id="KW-0732">Signal</keyword>
<comment type="caution">
    <text evidence="3">The sequence shown here is derived from an EMBL/GenBank/DDBJ whole genome shotgun (WGS) entry which is preliminary data.</text>
</comment>
<dbReference type="InterPro" id="IPR019223">
    <property type="entry name" value="DUF2147"/>
</dbReference>
<keyword evidence="4" id="KW-1185">Reference proteome</keyword>